<organism evidence="1">
    <name type="scientific">marine metagenome</name>
    <dbReference type="NCBI Taxonomy" id="408172"/>
    <lineage>
        <taxon>unclassified sequences</taxon>
        <taxon>metagenomes</taxon>
        <taxon>ecological metagenomes</taxon>
    </lineage>
</organism>
<dbReference type="SUPFAM" id="SSF51197">
    <property type="entry name" value="Clavaminate synthase-like"/>
    <property type="match status" value="1"/>
</dbReference>
<gene>
    <name evidence="1" type="ORF">METZ01_LOCUS264174</name>
</gene>
<feature type="non-terminal residue" evidence="1">
    <location>
        <position position="90"/>
    </location>
</feature>
<evidence type="ECO:0008006" key="2">
    <source>
        <dbReference type="Google" id="ProtNLM"/>
    </source>
</evidence>
<proteinExistence type="predicted"/>
<accession>A0A382JGR6</accession>
<sequence length="90" mass="10073">MQLTDQQVATFDEEGYLIFRNLFSNLEINILQKEAERIAELHTECVIREGQAAIPKIMFRVHETDGPTGSAAYNAASRLPKILGAARQVL</sequence>
<protein>
    <recommendedName>
        <fullName evidence="2">Phytanoyl-CoA dioxygenase</fullName>
    </recommendedName>
</protein>
<dbReference type="Gene3D" id="2.60.120.620">
    <property type="entry name" value="q2cbj1_9rhob like domain"/>
    <property type="match status" value="1"/>
</dbReference>
<evidence type="ECO:0000313" key="1">
    <source>
        <dbReference type="EMBL" id="SVC11320.1"/>
    </source>
</evidence>
<dbReference type="AlphaFoldDB" id="A0A382JGR6"/>
<dbReference type="EMBL" id="UINC01074287">
    <property type="protein sequence ID" value="SVC11320.1"/>
    <property type="molecule type" value="Genomic_DNA"/>
</dbReference>
<name>A0A382JGR6_9ZZZZ</name>
<reference evidence="1" key="1">
    <citation type="submission" date="2018-05" db="EMBL/GenBank/DDBJ databases">
        <authorList>
            <person name="Lanie J.A."/>
            <person name="Ng W.-L."/>
            <person name="Kazmierczak K.M."/>
            <person name="Andrzejewski T.M."/>
            <person name="Davidsen T.M."/>
            <person name="Wayne K.J."/>
            <person name="Tettelin H."/>
            <person name="Glass J.I."/>
            <person name="Rusch D."/>
            <person name="Podicherti R."/>
            <person name="Tsui H.-C.T."/>
            <person name="Winkler M.E."/>
        </authorList>
    </citation>
    <scope>NUCLEOTIDE SEQUENCE</scope>
</reference>